<accession>A0A8H6YYD4</accession>
<feature type="transmembrane region" description="Helical" evidence="2">
    <location>
        <begin position="234"/>
        <end position="259"/>
    </location>
</feature>
<keyword evidence="2" id="KW-0472">Membrane</keyword>
<dbReference type="InterPro" id="IPR045340">
    <property type="entry name" value="DUF6533"/>
</dbReference>
<name>A0A8H6YYD4_9AGAR</name>
<gene>
    <name evidence="4" type="ORF">MSAN_00810100</name>
</gene>
<keyword evidence="2" id="KW-1133">Transmembrane helix</keyword>
<dbReference type="EMBL" id="JACAZH010000005">
    <property type="protein sequence ID" value="KAF7367472.1"/>
    <property type="molecule type" value="Genomic_DNA"/>
</dbReference>
<reference evidence="4" key="1">
    <citation type="submission" date="2020-05" db="EMBL/GenBank/DDBJ databases">
        <title>Mycena genomes resolve the evolution of fungal bioluminescence.</title>
        <authorList>
            <person name="Tsai I.J."/>
        </authorList>
    </citation>
    <scope>NUCLEOTIDE SEQUENCE</scope>
    <source>
        <strain evidence="4">160909Yilan</strain>
    </source>
</reference>
<dbReference type="Pfam" id="PF20151">
    <property type="entry name" value="DUF6533"/>
    <property type="match status" value="1"/>
</dbReference>
<evidence type="ECO:0000256" key="1">
    <source>
        <dbReference type="SAM" id="MobiDB-lite"/>
    </source>
</evidence>
<proteinExistence type="predicted"/>
<evidence type="ECO:0000313" key="4">
    <source>
        <dbReference type="EMBL" id="KAF7367472.1"/>
    </source>
</evidence>
<dbReference type="Proteomes" id="UP000623467">
    <property type="component" value="Unassembled WGS sequence"/>
</dbReference>
<feature type="transmembrane region" description="Helical" evidence="2">
    <location>
        <begin position="82"/>
        <end position="105"/>
    </location>
</feature>
<feature type="compositionally biased region" description="Basic and acidic residues" evidence="1">
    <location>
        <begin position="351"/>
        <end position="365"/>
    </location>
</feature>
<sequence length="365" mass="41154">MTPTFQKQEICPKSALSVPQASTCTVCSSFHKAVGSDAPTITTRRPGIFKVCNTSPAMNEDTIMYYDQVVRVRNLSILRTDIILPLAMLQYMDVASVAILVFDYALTFELEVSLIWRSEWSLPKVLFLLSRYSTVFDVPLVLYFGITPVISVQRCYKLHAAITWGTVFGIYVAQAILILRTYALSDRRRSVLITFISIWVASLSATIVIIALFVKSSIYLPGITGCFLAVVDRAYIVPPYAIVLMYDTVIMAYTLYLGIRHYRHSMRTPLLVTLYRDGITYYLFLLIISLLNLFMLLNAYGTSPSKQALAQLFNTFLRVMHSVLSTRIILQIRAAGLEQLESESELPSSDEGIRFKARPAEAEEL</sequence>
<organism evidence="4 5">
    <name type="scientific">Mycena sanguinolenta</name>
    <dbReference type="NCBI Taxonomy" id="230812"/>
    <lineage>
        <taxon>Eukaryota</taxon>
        <taxon>Fungi</taxon>
        <taxon>Dikarya</taxon>
        <taxon>Basidiomycota</taxon>
        <taxon>Agaricomycotina</taxon>
        <taxon>Agaricomycetes</taxon>
        <taxon>Agaricomycetidae</taxon>
        <taxon>Agaricales</taxon>
        <taxon>Marasmiineae</taxon>
        <taxon>Mycenaceae</taxon>
        <taxon>Mycena</taxon>
    </lineage>
</organism>
<feature type="transmembrane region" description="Helical" evidence="2">
    <location>
        <begin position="279"/>
        <end position="300"/>
    </location>
</feature>
<evidence type="ECO:0000256" key="2">
    <source>
        <dbReference type="SAM" id="Phobius"/>
    </source>
</evidence>
<feature type="transmembrane region" description="Helical" evidence="2">
    <location>
        <begin position="191"/>
        <end position="214"/>
    </location>
</feature>
<comment type="caution">
    <text evidence="4">The sequence shown here is derived from an EMBL/GenBank/DDBJ whole genome shotgun (WGS) entry which is preliminary data.</text>
</comment>
<feature type="domain" description="DUF6533" evidence="3">
    <location>
        <begin position="91"/>
        <end position="135"/>
    </location>
</feature>
<feature type="region of interest" description="Disordered" evidence="1">
    <location>
        <begin position="342"/>
        <end position="365"/>
    </location>
</feature>
<evidence type="ECO:0000313" key="5">
    <source>
        <dbReference type="Proteomes" id="UP000623467"/>
    </source>
</evidence>
<keyword evidence="5" id="KW-1185">Reference proteome</keyword>
<feature type="transmembrane region" description="Helical" evidence="2">
    <location>
        <begin position="158"/>
        <end position="179"/>
    </location>
</feature>
<protein>
    <recommendedName>
        <fullName evidence="3">DUF6533 domain-containing protein</fullName>
    </recommendedName>
</protein>
<evidence type="ECO:0000259" key="3">
    <source>
        <dbReference type="Pfam" id="PF20151"/>
    </source>
</evidence>
<dbReference type="AlphaFoldDB" id="A0A8H6YYD4"/>
<feature type="transmembrane region" description="Helical" evidence="2">
    <location>
        <begin position="125"/>
        <end position="146"/>
    </location>
</feature>
<dbReference type="OrthoDB" id="3350812at2759"/>
<keyword evidence="2" id="KW-0812">Transmembrane</keyword>